<reference evidence="1 2" key="1">
    <citation type="submission" date="2020-04" db="EMBL/GenBank/DDBJ databases">
        <title>Draft genome of Pyxidicoccus fallax type strain.</title>
        <authorList>
            <person name="Whitworth D.E."/>
        </authorList>
    </citation>
    <scope>NUCLEOTIDE SEQUENCE [LARGE SCALE GENOMIC DNA]</scope>
    <source>
        <strain evidence="1 2">DSM 14698</strain>
    </source>
</reference>
<name>A0A848LLW4_9BACT</name>
<dbReference type="Proteomes" id="UP000518300">
    <property type="component" value="Unassembled WGS sequence"/>
</dbReference>
<dbReference type="AlphaFoldDB" id="A0A848LLW4"/>
<dbReference type="EMBL" id="JABBJJ010000155">
    <property type="protein sequence ID" value="NMO18817.1"/>
    <property type="molecule type" value="Genomic_DNA"/>
</dbReference>
<gene>
    <name evidence="1" type="ORF">HG543_28720</name>
</gene>
<protein>
    <recommendedName>
        <fullName evidence="3">Lipoprotein</fullName>
    </recommendedName>
</protein>
<dbReference type="PROSITE" id="PS51257">
    <property type="entry name" value="PROKAR_LIPOPROTEIN"/>
    <property type="match status" value="1"/>
</dbReference>
<evidence type="ECO:0000313" key="1">
    <source>
        <dbReference type="EMBL" id="NMO18817.1"/>
    </source>
</evidence>
<comment type="caution">
    <text evidence="1">The sequence shown here is derived from an EMBL/GenBank/DDBJ whole genome shotgun (WGS) entry which is preliminary data.</text>
</comment>
<dbReference type="RefSeq" id="WP_169348080.1">
    <property type="nucleotide sequence ID" value="NZ_JABBJJ010000155.1"/>
</dbReference>
<evidence type="ECO:0008006" key="3">
    <source>
        <dbReference type="Google" id="ProtNLM"/>
    </source>
</evidence>
<accession>A0A848LLW4</accession>
<sequence length="96" mass="9988">MRANIIGGLLAAVFAVGCGGAETGVDAPSDEVTSSESSALVVTCGYRNYDVTYYAEPAHLTVVGTGSCRCGELLQVTGSTSSYSVVREYRRCTVLP</sequence>
<keyword evidence="2" id="KW-1185">Reference proteome</keyword>
<evidence type="ECO:0000313" key="2">
    <source>
        <dbReference type="Proteomes" id="UP000518300"/>
    </source>
</evidence>
<organism evidence="1 2">
    <name type="scientific">Pyxidicoccus fallax</name>
    <dbReference type="NCBI Taxonomy" id="394095"/>
    <lineage>
        <taxon>Bacteria</taxon>
        <taxon>Pseudomonadati</taxon>
        <taxon>Myxococcota</taxon>
        <taxon>Myxococcia</taxon>
        <taxon>Myxococcales</taxon>
        <taxon>Cystobacterineae</taxon>
        <taxon>Myxococcaceae</taxon>
        <taxon>Pyxidicoccus</taxon>
    </lineage>
</organism>
<proteinExistence type="predicted"/>